<accession>A0ABS8YI33</accession>
<name>A0ABS8YI33_9BACL</name>
<reference evidence="1 2" key="1">
    <citation type="submission" date="2021-11" db="EMBL/GenBank/DDBJ databases">
        <title>Draft genome sequence of Paenibacillus profundus YoMME, a new Gram-positive bacteria with exoelectrogenic properties.</title>
        <authorList>
            <person name="Hubenova Y."/>
            <person name="Hubenova E."/>
            <person name="Manasiev Y."/>
            <person name="Peykov S."/>
            <person name="Mitov M."/>
        </authorList>
    </citation>
    <scope>NUCLEOTIDE SEQUENCE [LARGE SCALE GENOMIC DNA]</scope>
    <source>
        <strain evidence="1 2">YoMME</strain>
    </source>
</reference>
<keyword evidence="2" id="KW-1185">Reference proteome</keyword>
<protein>
    <submittedName>
        <fullName evidence="1">Uncharacterized protein</fullName>
    </submittedName>
</protein>
<evidence type="ECO:0000313" key="1">
    <source>
        <dbReference type="EMBL" id="MCE5171421.1"/>
    </source>
</evidence>
<dbReference type="EMBL" id="JAJNBZ010000017">
    <property type="protein sequence ID" value="MCE5171421.1"/>
    <property type="molecule type" value="Genomic_DNA"/>
</dbReference>
<proteinExistence type="predicted"/>
<evidence type="ECO:0000313" key="2">
    <source>
        <dbReference type="Proteomes" id="UP001199916"/>
    </source>
</evidence>
<sequence>MNVAPTPYLRRRHSVTPHHVFAVEGQLALQHGLSITRWVDCREWKSAVR</sequence>
<comment type="caution">
    <text evidence="1">The sequence shown here is derived from an EMBL/GenBank/DDBJ whole genome shotgun (WGS) entry which is preliminary data.</text>
</comment>
<organism evidence="1 2">
    <name type="scientific">Paenibacillus profundus</name>
    <dbReference type="NCBI Taxonomy" id="1173085"/>
    <lineage>
        <taxon>Bacteria</taxon>
        <taxon>Bacillati</taxon>
        <taxon>Bacillota</taxon>
        <taxon>Bacilli</taxon>
        <taxon>Bacillales</taxon>
        <taxon>Paenibacillaceae</taxon>
        <taxon>Paenibacillus</taxon>
    </lineage>
</organism>
<gene>
    <name evidence="1" type="ORF">LQV63_19150</name>
</gene>
<dbReference type="Proteomes" id="UP001199916">
    <property type="component" value="Unassembled WGS sequence"/>
</dbReference>